<proteinExistence type="predicted"/>
<reference evidence="2 3" key="1">
    <citation type="submission" date="2019-03" db="EMBL/GenBank/DDBJ databases">
        <title>First draft genome of Liparis tanakae, snailfish: a comprehensive survey of snailfish specific genes.</title>
        <authorList>
            <person name="Kim W."/>
            <person name="Song I."/>
            <person name="Jeong J.-H."/>
            <person name="Kim D."/>
            <person name="Kim S."/>
            <person name="Ryu S."/>
            <person name="Song J.Y."/>
            <person name="Lee S.K."/>
        </authorList>
    </citation>
    <scope>NUCLEOTIDE SEQUENCE [LARGE SCALE GENOMIC DNA]</scope>
    <source>
        <tissue evidence="2">Muscle</tissue>
    </source>
</reference>
<name>A0A4Z2JCE0_9TELE</name>
<feature type="compositionally biased region" description="Polar residues" evidence="1">
    <location>
        <begin position="103"/>
        <end position="112"/>
    </location>
</feature>
<accession>A0A4Z2JCE0</accession>
<protein>
    <submittedName>
        <fullName evidence="2">Uncharacterized protein</fullName>
    </submittedName>
</protein>
<evidence type="ECO:0000313" key="3">
    <source>
        <dbReference type="Proteomes" id="UP000314294"/>
    </source>
</evidence>
<sequence length="129" mass="13660">MTEGFGTGQPVSAGPPLIPAAAHCNANRCHLQAAVSGAKHDAFSRLTSRAHGQSTEQRESEDDVAADSPRTGFLYIPARGVLAVCRPTGRHAQMLLHQHMRQASSGDPQCMTSGGCESMRPPRVGDGRK</sequence>
<feature type="region of interest" description="Disordered" evidence="1">
    <location>
        <begin position="103"/>
        <end position="129"/>
    </location>
</feature>
<organism evidence="2 3">
    <name type="scientific">Liparis tanakae</name>
    <name type="common">Tanaka's snailfish</name>
    <dbReference type="NCBI Taxonomy" id="230148"/>
    <lineage>
        <taxon>Eukaryota</taxon>
        <taxon>Metazoa</taxon>
        <taxon>Chordata</taxon>
        <taxon>Craniata</taxon>
        <taxon>Vertebrata</taxon>
        <taxon>Euteleostomi</taxon>
        <taxon>Actinopterygii</taxon>
        <taxon>Neopterygii</taxon>
        <taxon>Teleostei</taxon>
        <taxon>Neoteleostei</taxon>
        <taxon>Acanthomorphata</taxon>
        <taxon>Eupercaria</taxon>
        <taxon>Perciformes</taxon>
        <taxon>Cottioidei</taxon>
        <taxon>Cottales</taxon>
        <taxon>Liparidae</taxon>
        <taxon>Liparis</taxon>
    </lineage>
</organism>
<gene>
    <name evidence="2" type="ORF">EYF80_002727</name>
</gene>
<evidence type="ECO:0000313" key="2">
    <source>
        <dbReference type="EMBL" id="TNN86972.1"/>
    </source>
</evidence>
<comment type="caution">
    <text evidence="2">The sequence shown here is derived from an EMBL/GenBank/DDBJ whole genome shotgun (WGS) entry which is preliminary data.</text>
</comment>
<dbReference type="Proteomes" id="UP000314294">
    <property type="component" value="Unassembled WGS sequence"/>
</dbReference>
<evidence type="ECO:0000256" key="1">
    <source>
        <dbReference type="SAM" id="MobiDB-lite"/>
    </source>
</evidence>
<keyword evidence="3" id="KW-1185">Reference proteome</keyword>
<dbReference type="EMBL" id="SRLO01000012">
    <property type="protein sequence ID" value="TNN86972.1"/>
    <property type="molecule type" value="Genomic_DNA"/>
</dbReference>
<dbReference type="AlphaFoldDB" id="A0A4Z2JCE0"/>
<feature type="region of interest" description="Disordered" evidence="1">
    <location>
        <begin position="47"/>
        <end position="66"/>
    </location>
</feature>